<name>A0A478FU73_9MOLU</name>
<dbReference type="Proteomes" id="UP000324831">
    <property type="component" value="Unassembled WGS sequence"/>
</dbReference>
<dbReference type="EMBL" id="BIMN01000002">
    <property type="protein sequence ID" value="GCE63590.1"/>
    <property type="molecule type" value="Genomic_DNA"/>
</dbReference>
<accession>A0A478FU73</accession>
<proteinExistence type="predicted"/>
<feature type="compositionally biased region" description="Basic and acidic residues" evidence="1">
    <location>
        <begin position="181"/>
        <end position="201"/>
    </location>
</feature>
<evidence type="ECO:0000313" key="3">
    <source>
        <dbReference type="Proteomes" id="UP000324831"/>
    </source>
</evidence>
<protein>
    <submittedName>
        <fullName evidence="2">Uncharacterized protein</fullName>
    </submittedName>
</protein>
<gene>
    <name evidence="2" type="ORF">MHSWG343_05870</name>
</gene>
<comment type="caution">
    <text evidence="2">The sequence shown here is derived from an EMBL/GenBank/DDBJ whole genome shotgun (WGS) entry which is preliminary data.</text>
</comment>
<evidence type="ECO:0000313" key="2">
    <source>
        <dbReference type="EMBL" id="GCE63590.1"/>
    </source>
</evidence>
<reference evidence="2 3" key="1">
    <citation type="submission" date="2019-01" db="EMBL/GenBank/DDBJ databases">
        <title>Draft genome sequences of Candidatus Mycoplasma haemohominis SWG34-3 identified from a patient with pyrexia, anemia and liver dysfunction.</title>
        <authorList>
            <person name="Sekizuka T."/>
            <person name="Hattori N."/>
            <person name="Katano H."/>
            <person name="Takuma T."/>
            <person name="Ito T."/>
            <person name="Arai N."/>
            <person name="Yanai R."/>
            <person name="Ishii S."/>
            <person name="Miura Y."/>
            <person name="Tokunaga T."/>
            <person name="Watanabe H."/>
            <person name="Nomura N."/>
            <person name="Eguchi J."/>
            <person name="Arai T."/>
            <person name="Hasegawa H."/>
            <person name="Nakamaki T."/>
            <person name="Wakita T."/>
            <person name="Niki Y."/>
            <person name="Kuroda M."/>
        </authorList>
    </citation>
    <scope>NUCLEOTIDE SEQUENCE [LARGE SCALE GENOMIC DNA]</scope>
    <source>
        <strain evidence="2">SWG34-3</strain>
    </source>
</reference>
<organism evidence="2 3">
    <name type="scientific">Candidatus Mycoplasma haematohominis</name>
    <dbReference type="NCBI Taxonomy" id="1494318"/>
    <lineage>
        <taxon>Bacteria</taxon>
        <taxon>Bacillati</taxon>
        <taxon>Mycoplasmatota</taxon>
        <taxon>Mollicutes</taxon>
        <taxon>Mycoplasmataceae</taxon>
        <taxon>Mycoplasma</taxon>
    </lineage>
</organism>
<sequence>MEISSTTAKVGAGVTALIATGTTTTAIAKTQSQKESFGKNDSSTSQMSYGFGSFFSDNKTIDEALLLHKITAENYESMDTKEKEWWKKRFEDYKKNNSKIRSYRFKSIIKDQNVKGLFNECKKVSSLSFNNKSDDNYWEKYEESVLNNPKIDTKEKKARYWRDVWVGCSEKGSSVNINSEWPHRDEIKEHNESTWNNKPEK</sequence>
<dbReference type="AlphaFoldDB" id="A0A478FU73"/>
<feature type="region of interest" description="Disordered" evidence="1">
    <location>
        <begin position="173"/>
        <end position="201"/>
    </location>
</feature>
<evidence type="ECO:0000256" key="1">
    <source>
        <dbReference type="SAM" id="MobiDB-lite"/>
    </source>
</evidence>